<evidence type="ECO:0000313" key="3">
    <source>
        <dbReference type="Proteomes" id="UP000305778"/>
    </source>
</evidence>
<dbReference type="Proteomes" id="UP000305778">
    <property type="component" value="Unassembled WGS sequence"/>
</dbReference>
<protein>
    <submittedName>
        <fullName evidence="2">30S ribosomal protein S8</fullName>
    </submittedName>
</protein>
<gene>
    <name evidence="2" type="ORF">FCI23_02810</name>
</gene>
<dbReference type="OrthoDB" id="4317838at2"/>
<reference evidence="2 3" key="1">
    <citation type="submission" date="2019-04" db="EMBL/GenBank/DDBJ databases">
        <title>Streptomyces oryziradicis sp. nov., a novel actinomycete isolated from rhizosphere soil of rice (Oryza sativa L.).</title>
        <authorList>
            <person name="Li C."/>
        </authorList>
    </citation>
    <scope>NUCLEOTIDE SEQUENCE [LARGE SCALE GENOMIC DNA]</scope>
    <source>
        <strain evidence="2 3">NEAU-C40</strain>
    </source>
</reference>
<proteinExistence type="predicted"/>
<evidence type="ECO:0000313" key="2">
    <source>
        <dbReference type="EMBL" id="TKA12948.1"/>
    </source>
</evidence>
<keyword evidence="2" id="KW-0689">Ribosomal protein</keyword>
<keyword evidence="2" id="KW-0687">Ribonucleoprotein</keyword>
<evidence type="ECO:0000256" key="1">
    <source>
        <dbReference type="SAM" id="MobiDB-lite"/>
    </source>
</evidence>
<dbReference type="AlphaFoldDB" id="A0A4U0STU3"/>
<sequence>MVRRVRVTQTGQHVCDGVCHGHELALGLSRRGFLSAPSLSPNTNGVGTGAARGPTA</sequence>
<name>A0A4U0STU3_9ACTN</name>
<dbReference type="EMBL" id="SUMC01000002">
    <property type="protein sequence ID" value="TKA12948.1"/>
    <property type="molecule type" value="Genomic_DNA"/>
</dbReference>
<feature type="region of interest" description="Disordered" evidence="1">
    <location>
        <begin position="36"/>
        <end position="56"/>
    </location>
</feature>
<accession>A0A4U0STU3</accession>
<organism evidence="2 3">
    <name type="scientific">Actinacidiphila oryziradicis</name>
    <dbReference type="NCBI Taxonomy" id="2571141"/>
    <lineage>
        <taxon>Bacteria</taxon>
        <taxon>Bacillati</taxon>
        <taxon>Actinomycetota</taxon>
        <taxon>Actinomycetes</taxon>
        <taxon>Kitasatosporales</taxon>
        <taxon>Streptomycetaceae</taxon>
        <taxon>Actinacidiphila</taxon>
    </lineage>
</organism>
<dbReference type="GO" id="GO:0005840">
    <property type="term" value="C:ribosome"/>
    <property type="evidence" value="ECO:0007669"/>
    <property type="project" value="UniProtKB-KW"/>
</dbReference>
<keyword evidence="3" id="KW-1185">Reference proteome</keyword>
<comment type="caution">
    <text evidence="2">The sequence shown here is derived from an EMBL/GenBank/DDBJ whole genome shotgun (WGS) entry which is preliminary data.</text>
</comment>